<protein>
    <submittedName>
        <fullName evidence="2">Type IX secretion system membrane protein PorP/SprF</fullName>
    </submittedName>
</protein>
<dbReference type="NCBIfam" id="TIGR03519">
    <property type="entry name" value="T9SS_PorP_fam"/>
    <property type="match status" value="1"/>
</dbReference>
<evidence type="ECO:0000256" key="1">
    <source>
        <dbReference type="SAM" id="SignalP"/>
    </source>
</evidence>
<name>A0A4U3KSQ5_9BACT</name>
<evidence type="ECO:0000313" key="3">
    <source>
        <dbReference type="Proteomes" id="UP000305848"/>
    </source>
</evidence>
<feature type="signal peptide" evidence="1">
    <location>
        <begin position="1"/>
        <end position="19"/>
    </location>
</feature>
<dbReference type="InterPro" id="IPR019861">
    <property type="entry name" value="PorP/SprF_Bacteroidetes"/>
</dbReference>
<sequence>MRSIFFLVVCVLMAISSFAQDPHFSQFFASPLTLNPALTGKFNGDVRIAGNYRNQWPTINRAFTTGTVSADFHILRNKISEVDTWGVGIMALTDQSAAGAVKFNYAAISTAFHKGLDENGYKQIGIGFQGTYSNMMINTSKLTFEDQLRPDGFTGITSETFNGSTLKRSYFDLNTGILFSSSVTERDNFYAGVSLYHVTRPRQQFTDTGYFVLNPRITLQAGGFLPVGEQMTLHLSALHSMQAGAHETVVGGAMQIPAGDPETQENPVSFFAGLWYRLNDAFIPYVGLDYSDFSLGVTYDVNTSDLKTASNSRGGIEISLIYIKKPASSKGLPCPRF</sequence>
<keyword evidence="1" id="KW-0732">Signal</keyword>
<keyword evidence="3" id="KW-1185">Reference proteome</keyword>
<proteinExistence type="predicted"/>
<organism evidence="2 3">
    <name type="scientific">Ilyomonas limi</name>
    <dbReference type="NCBI Taxonomy" id="2575867"/>
    <lineage>
        <taxon>Bacteria</taxon>
        <taxon>Pseudomonadati</taxon>
        <taxon>Bacteroidota</taxon>
        <taxon>Chitinophagia</taxon>
        <taxon>Chitinophagales</taxon>
        <taxon>Chitinophagaceae</taxon>
        <taxon>Ilyomonas</taxon>
    </lineage>
</organism>
<feature type="chain" id="PRO_5020833012" evidence="1">
    <location>
        <begin position="20"/>
        <end position="337"/>
    </location>
</feature>
<evidence type="ECO:0000313" key="2">
    <source>
        <dbReference type="EMBL" id="TKK65332.1"/>
    </source>
</evidence>
<dbReference type="RefSeq" id="WP_137263679.1">
    <property type="nucleotide sequence ID" value="NZ_SZQL01000022.1"/>
</dbReference>
<dbReference type="Proteomes" id="UP000305848">
    <property type="component" value="Unassembled WGS sequence"/>
</dbReference>
<dbReference type="Pfam" id="PF11751">
    <property type="entry name" value="PorP_SprF"/>
    <property type="match status" value="1"/>
</dbReference>
<dbReference type="OrthoDB" id="1186563at2"/>
<dbReference type="EMBL" id="SZQL01000022">
    <property type="protein sequence ID" value="TKK65332.1"/>
    <property type="molecule type" value="Genomic_DNA"/>
</dbReference>
<dbReference type="AlphaFoldDB" id="A0A4U3KSQ5"/>
<reference evidence="2 3" key="1">
    <citation type="submission" date="2019-05" db="EMBL/GenBank/DDBJ databases">
        <title>Panacibacter sp. strain 17mud1-8 Genome sequencing and assembly.</title>
        <authorList>
            <person name="Chhetri G."/>
        </authorList>
    </citation>
    <scope>NUCLEOTIDE SEQUENCE [LARGE SCALE GENOMIC DNA]</scope>
    <source>
        <strain evidence="2 3">17mud1-8</strain>
    </source>
</reference>
<comment type="caution">
    <text evidence="2">The sequence shown here is derived from an EMBL/GenBank/DDBJ whole genome shotgun (WGS) entry which is preliminary data.</text>
</comment>
<accession>A0A4U3KSQ5</accession>
<gene>
    <name evidence="2" type="ORF">FC093_20470</name>
</gene>